<comment type="subcellular location">
    <subcellularLocation>
        <location evidence="1">Basolateral cell membrane</location>
        <topology evidence="1">Multi-pass membrane protein</topology>
    </subcellularLocation>
</comment>
<feature type="region of interest" description="Disordered" evidence="18">
    <location>
        <begin position="157"/>
        <end position="192"/>
    </location>
</feature>
<dbReference type="Gene3D" id="1.10.287.570">
    <property type="entry name" value="Helical hairpin bin"/>
    <property type="match status" value="1"/>
</dbReference>
<keyword evidence="10" id="KW-0325">Glycoprotein</keyword>
<evidence type="ECO:0000259" key="21">
    <source>
        <dbReference type="Pfam" id="PF07565"/>
    </source>
</evidence>
<dbReference type="SUPFAM" id="SSF55804">
    <property type="entry name" value="Phoshotransferase/anion transport protein"/>
    <property type="match status" value="1"/>
</dbReference>
<evidence type="ECO:0000256" key="6">
    <source>
        <dbReference type="ARBA" id="ARBA00022847"/>
    </source>
</evidence>
<dbReference type="InterPro" id="IPR016152">
    <property type="entry name" value="PTrfase/Anion_transptr"/>
</dbReference>
<evidence type="ECO:0000256" key="11">
    <source>
        <dbReference type="ARBA" id="ARBA00050158"/>
    </source>
</evidence>
<protein>
    <recommendedName>
        <fullName evidence="16">Anion exchange protein 4</fullName>
    </recommendedName>
    <alternativeName>
        <fullName evidence="17">Solute carrier family 4 member 9</fullName>
    </alternativeName>
</protein>
<dbReference type="CTD" id="83697"/>
<feature type="transmembrane region" description="Helical" evidence="19">
    <location>
        <begin position="470"/>
        <end position="495"/>
    </location>
</feature>
<evidence type="ECO:0000256" key="16">
    <source>
        <dbReference type="ARBA" id="ARBA00070700"/>
    </source>
</evidence>
<evidence type="ECO:0000259" key="20">
    <source>
        <dbReference type="Pfam" id="PF00955"/>
    </source>
</evidence>
<feature type="transmembrane region" description="Helical" evidence="19">
    <location>
        <begin position="746"/>
        <end position="768"/>
    </location>
</feature>
<evidence type="ECO:0000256" key="7">
    <source>
        <dbReference type="ARBA" id="ARBA00022989"/>
    </source>
</evidence>
<evidence type="ECO:0000256" key="19">
    <source>
        <dbReference type="SAM" id="Phobius"/>
    </source>
</evidence>
<feature type="transmembrane region" description="Helical" evidence="19">
    <location>
        <begin position="419"/>
        <end position="450"/>
    </location>
</feature>
<evidence type="ECO:0000256" key="10">
    <source>
        <dbReference type="ARBA" id="ARBA00023180"/>
    </source>
</evidence>
<evidence type="ECO:0000256" key="12">
    <source>
        <dbReference type="ARBA" id="ARBA00050379"/>
    </source>
</evidence>
<feature type="transmembrane region" description="Helical" evidence="19">
    <location>
        <begin position="669"/>
        <end position="687"/>
    </location>
</feature>
<keyword evidence="8" id="KW-0406">Ion transport</keyword>
<evidence type="ECO:0000256" key="1">
    <source>
        <dbReference type="ARBA" id="ARBA00004554"/>
    </source>
</evidence>
<proteinExistence type="inferred from homology"/>
<reference evidence="23" key="1">
    <citation type="submission" date="2025-08" db="UniProtKB">
        <authorList>
            <consortium name="RefSeq"/>
        </authorList>
    </citation>
    <scope>IDENTIFICATION</scope>
    <source>
        <tissue evidence="23">Ear skin</tissue>
    </source>
</reference>
<dbReference type="AlphaFoldDB" id="A0A8B8SSM8"/>
<dbReference type="Gene3D" id="3.40.930.10">
    <property type="entry name" value="Mannitol-specific EII, Chain A"/>
    <property type="match status" value="1"/>
</dbReference>
<dbReference type="PANTHER" id="PTHR11453">
    <property type="entry name" value="ANION EXCHANGE PROTEIN"/>
    <property type="match status" value="1"/>
</dbReference>
<dbReference type="FunFam" id="1.10.287.570:FF:000001">
    <property type="entry name" value="Anion exchange protein"/>
    <property type="match status" value="1"/>
</dbReference>
<evidence type="ECO:0000256" key="3">
    <source>
        <dbReference type="ARBA" id="ARBA00022448"/>
    </source>
</evidence>
<dbReference type="GO" id="GO:0008510">
    <property type="term" value="F:sodium:bicarbonate symporter activity"/>
    <property type="evidence" value="ECO:0007669"/>
    <property type="project" value="TreeGrafter"/>
</dbReference>
<dbReference type="PANTHER" id="PTHR11453:SF52">
    <property type="entry name" value="ANION EXCHANGE PROTEIN 4"/>
    <property type="match status" value="1"/>
</dbReference>
<accession>A0A8B8SSM8</accession>
<evidence type="ECO:0000256" key="8">
    <source>
        <dbReference type="ARBA" id="ARBA00023065"/>
    </source>
</evidence>
<feature type="transmembrane region" description="Helical" evidence="19">
    <location>
        <begin position="387"/>
        <end position="407"/>
    </location>
</feature>
<evidence type="ECO:0000313" key="23">
    <source>
        <dbReference type="RefSeq" id="XP_032332784.1"/>
    </source>
</evidence>
<evidence type="ECO:0000256" key="2">
    <source>
        <dbReference type="ARBA" id="ARBA00010993"/>
    </source>
</evidence>
<feature type="domain" description="Bicarbonate transporter-like transmembrane" evidence="20">
    <location>
        <begin position="742"/>
        <end position="1026"/>
    </location>
</feature>
<dbReference type="InterPro" id="IPR003020">
    <property type="entry name" value="HCO3_transpt_euk"/>
</dbReference>
<dbReference type="Pfam" id="PF07565">
    <property type="entry name" value="Band_3_cyto"/>
    <property type="match status" value="2"/>
</dbReference>
<dbReference type="Pfam" id="PF00955">
    <property type="entry name" value="HCO3_cotransp"/>
    <property type="match status" value="2"/>
</dbReference>
<dbReference type="Proteomes" id="UP000694856">
    <property type="component" value="Chromosome 3"/>
</dbReference>
<keyword evidence="5 19" id="KW-0812">Transmembrane</keyword>
<dbReference type="InterPro" id="IPR003024">
    <property type="entry name" value="Na/HCO3_transpt"/>
</dbReference>
<dbReference type="InterPro" id="IPR011531">
    <property type="entry name" value="HCO3_transpt-like_TM_dom"/>
</dbReference>
<feature type="domain" description="Band 3 cytoplasmic" evidence="21">
    <location>
        <begin position="173"/>
        <end position="301"/>
    </location>
</feature>
<keyword evidence="3" id="KW-0813">Transport</keyword>
<organism evidence="22 23">
    <name type="scientific">Camelus ferus</name>
    <name type="common">Wild bactrian camel</name>
    <name type="synonym">Camelus bactrianus ferus</name>
    <dbReference type="NCBI Taxonomy" id="419612"/>
    <lineage>
        <taxon>Eukaryota</taxon>
        <taxon>Metazoa</taxon>
        <taxon>Chordata</taxon>
        <taxon>Craniata</taxon>
        <taxon>Vertebrata</taxon>
        <taxon>Euteleostomi</taxon>
        <taxon>Mammalia</taxon>
        <taxon>Eutheria</taxon>
        <taxon>Laurasiatheria</taxon>
        <taxon>Artiodactyla</taxon>
        <taxon>Tylopoda</taxon>
        <taxon>Camelidae</taxon>
        <taxon>Camelus</taxon>
    </lineage>
</organism>
<dbReference type="GeneID" id="102504187"/>
<dbReference type="KEGG" id="cfr:102504187"/>
<feature type="region of interest" description="Disordered" evidence="18">
    <location>
        <begin position="299"/>
        <end position="350"/>
    </location>
</feature>
<dbReference type="GO" id="GO:0051453">
    <property type="term" value="P:regulation of intracellular pH"/>
    <property type="evidence" value="ECO:0007669"/>
    <property type="project" value="TreeGrafter"/>
</dbReference>
<feature type="region of interest" description="Disordered" evidence="18">
    <location>
        <begin position="1"/>
        <end position="42"/>
    </location>
</feature>
<keyword evidence="7 19" id="KW-1133">Transmembrane helix</keyword>
<feature type="transmembrane region" description="Helical" evidence="19">
    <location>
        <begin position="898"/>
        <end position="917"/>
    </location>
</feature>
<evidence type="ECO:0000256" key="9">
    <source>
        <dbReference type="ARBA" id="ARBA00023136"/>
    </source>
</evidence>
<feature type="transmembrane region" description="Helical" evidence="19">
    <location>
        <begin position="798"/>
        <end position="817"/>
    </location>
</feature>
<dbReference type="GO" id="GO:0016323">
    <property type="term" value="C:basolateral plasma membrane"/>
    <property type="evidence" value="ECO:0007669"/>
    <property type="project" value="UniProtKB-SubCell"/>
</dbReference>
<sequence>MKLPGQEEFEVSGSCENVPTGEMDSVAGSDPSPDGPLDTDSRDLRVPKDPLLFIQLNELLGWPQVLEWRETGRWVLFEEKLEVGAGRWSTPHVPTLALPSLQKLRSLLAKGLVLLDCPAQSLLELVEQVTGVEWLSPELRGQLKALLLQTPQHLIQSTGTSPCQGSAQPREASHDEEAPLKEQHQNPLKRKLPPEAEAGAVLAGELGFLAQPLGVFVRLQEPVVLGPLIEVLLPSRFFCLLLGPPTLGRSYREMGRAVAVLLSDPQFQWSVRRASSLHDLLAALDAFLEEVTVLPPGRWDPTARIPPPKRLPAENKRLPSQLREAKSPSAQRGALAEDRHGRGPHIPNPELQRTGRLFGGLVQDVCRKASWYPSDFSDALHPQCFSAVLYIYLATVTNAITFGGLLGEATDGAQGLLESFLGTAVAGATFCLMAGQPLTILSSTGPVLVFERLLFSFSRDHSLDYLPFRLWVGIWVATFCLVLVATEASVLVRYFTRFTEEGFCALISLIFIYDAVGKMLNLTRAYPIQRPGSPAYGCLCQYPDLGGNESQWTSTKPKDRDDILSMVRVCSWEGLGKKGWRPKKSGVPGSSHPSQVTEAQPFAMAGDLLSCACSQWTLVDVYSTICNPIADHLSTQDLGLVNASLLPPPECARRGGHSRGPGCDMVPDIAFFSILLFLISFLFATALKHVKTSRFFPSVVSVISLSVGQNWLLASSPVCKWKGVQKEGDGGLSLTKCPPCGQVRKVLGDFSSVLAILLGCGLDAYLGLATPKLMVPREFKPTLPGRGWLVSPFGTNPWWLSVAAVLPALLLSILIFMDQQITAVILNHAKYRLQKGAGFHLDLFCVAVLMLLTSALGLPWYVSATVISLAHMDSLRRESRARAPGEAPSFLGIREQRLTGLVVFILTGTSIFLAPVLKYIPMPVLYGIFLYMGVGAISSIQLTKRVQLLLMPAKHQPDLLLLRHVPLSRVHLFTAIQLACLGLLWIIKSTPAAIIFPLMLLGLVGIRKALEWVFSPRELFWLDELMSEKERSIPEKGLEPEYSLSGSDSEDVFTPEVVLWFNCQMLSHLENWNSGAGLEGSWPRPQSPA</sequence>
<keyword evidence="22" id="KW-1185">Reference proteome</keyword>
<evidence type="ECO:0000256" key="4">
    <source>
        <dbReference type="ARBA" id="ARBA00022475"/>
    </source>
</evidence>
<dbReference type="PRINTS" id="PR01232">
    <property type="entry name" value="NAHCO3TRSPRT"/>
</dbReference>
<feature type="transmembrane region" description="Helical" evidence="19">
    <location>
        <begin position="502"/>
        <end position="520"/>
    </location>
</feature>
<evidence type="ECO:0000256" key="13">
    <source>
        <dbReference type="ARBA" id="ARBA00050503"/>
    </source>
</evidence>
<feature type="domain" description="Bicarbonate transporter-like transmembrane" evidence="20">
    <location>
        <begin position="356"/>
        <end position="541"/>
    </location>
</feature>
<evidence type="ECO:0000313" key="22">
    <source>
        <dbReference type="Proteomes" id="UP000694856"/>
    </source>
</evidence>
<keyword evidence="9 19" id="KW-0472">Membrane</keyword>
<gene>
    <name evidence="23" type="primary">SLC4A9</name>
</gene>
<dbReference type="PRINTS" id="PR01231">
    <property type="entry name" value="HCO3TRNSPORT"/>
</dbReference>
<evidence type="ECO:0000256" key="18">
    <source>
        <dbReference type="SAM" id="MobiDB-lite"/>
    </source>
</evidence>
<keyword evidence="4" id="KW-1003">Cell membrane</keyword>
<feature type="transmembrane region" description="Helical" evidence="19">
    <location>
        <begin position="924"/>
        <end position="942"/>
    </location>
</feature>
<feature type="compositionally biased region" description="Polar residues" evidence="18">
    <location>
        <begin position="157"/>
        <end position="167"/>
    </location>
</feature>
<dbReference type="RefSeq" id="XP_032332784.1">
    <property type="nucleotide sequence ID" value="XM_032476893.1"/>
</dbReference>
<evidence type="ECO:0000256" key="17">
    <source>
        <dbReference type="ARBA" id="ARBA00081186"/>
    </source>
</evidence>
<evidence type="ECO:0000256" key="5">
    <source>
        <dbReference type="ARBA" id="ARBA00022692"/>
    </source>
</evidence>
<feature type="compositionally biased region" description="Basic and acidic residues" evidence="18">
    <location>
        <begin position="171"/>
        <end position="184"/>
    </location>
</feature>
<comment type="similarity">
    <text evidence="2">Belongs to the anion exchanger (TC 2.A.31) family.</text>
</comment>
<comment type="catalytic activity">
    <reaction evidence="11">
        <text>2 hydrogencarbonate(out) + chloride(in) + Na(+)(out) = 2 hydrogencarbonate(in) + chloride(out) + Na(+)(in)</text>
        <dbReference type="Rhea" id="RHEA:72739"/>
        <dbReference type="ChEBI" id="CHEBI:17544"/>
        <dbReference type="ChEBI" id="CHEBI:17996"/>
        <dbReference type="ChEBI" id="CHEBI:29101"/>
    </reaction>
</comment>
<feature type="domain" description="Band 3 cytoplasmic" evidence="21">
    <location>
        <begin position="52"/>
        <end position="156"/>
    </location>
</feature>
<dbReference type="InterPro" id="IPR013769">
    <property type="entry name" value="Band3_cytoplasmic_dom"/>
</dbReference>
<dbReference type="FunFam" id="3.40.930.10:FF:000011">
    <property type="entry name" value="Anion exchange protein 4"/>
    <property type="match status" value="1"/>
</dbReference>
<feature type="transmembrane region" description="Helical" evidence="19">
    <location>
        <begin position="838"/>
        <end position="862"/>
    </location>
</feature>
<keyword evidence="6" id="KW-0769">Symport</keyword>
<dbReference type="GO" id="GO:0140900">
    <property type="term" value="F:chloride:bicarbonate antiporter activity"/>
    <property type="evidence" value="ECO:0007669"/>
    <property type="project" value="UniProtKB-ARBA"/>
</dbReference>
<evidence type="ECO:0000256" key="15">
    <source>
        <dbReference type="ARBA" id="ARBA00052861"/>
    </source>
</evidence>
<name>A0A8B8SSM8_CAMFR</name>
<evidence type="ECO:0000256" key="14">
    <source>
        <dbReference type="ARBA" id="ARBA00052321"/>
    </source>
</evidence>
<comment type="catalytic activity">
    <reaction evidence="15">
        <text>K(+)(in) + 2 hydrogencarbonate(in) + chloride(out) = K(+)(out) + 2 hydrogencarbonate(out) + chloride(in)</text>
        <dbReference type="Rhea" id="RHEA:75059"/>
        <dbReference type="ChEBI" id="CHEBI:17544"/>
        <dbReference type="ChEBI" id="CHEBI:17996"/>
        <dbReference type="ChEBI" id="CHEBI:29103"/>
    </reaction>
</comment>
<comment type="catalytic activity">
    <reaction evidence="12">
        <text>Rb(+)(in) + 2 hydrogencarbonate(in) + chloride(out) = Rb(+)(out) + 2 hydrogencarbonate(out) + chloride(in)</text>
        <dbReference type="Rhea" id="RHEA:75067"/>
        <dbReference type="ChEBI" id="CHEBI:17544"/>
        <dbReference type="ChEBI" id="CHEBI:17996"/>
        <dbReference type="ChEBI" id="CHEBI:49847"/>
    </reaction>
</comment>
<comment type="catalytic activity">
    <reaction evidence="13">
        <text>Li(+)(in) + 2 hydrogencarbonate(in) + chloride(out) = Li(+)(out) + 2 hydrogencarbonate(out) + chloride(in)</text>
        <dbReference type="Rhea" id="RHEA:75063"/>
        <dbReference type="ChEBI" id="CHEBI:17544"/>
        <dbReference type="ChEBI" id="CHEBI:17996"/>
        <dbReference type="ChEBI" id="CHEBI:49713"/>
    </reaction>
</comment>
<comment type="catalytic activity">
    <reaction evidence="14">
        <text>Cs(+)(in) + 2 hydrogencarbonate(in) + chloride(out) = Cs(+)(out) + 2 hydrogencarbonate(out) + chloride(in)</text>
        <dbReference type="Rhea" id="RHEA:75071"/>
        <dbReference type="ChEBI" id="CHEBI:17544"/>
        <dbReference type="ChEBI" id="CHEBI:17996"/>
        <dbReference type="ChEBI" id="CHEBI:49547"/>
    </reaction>
</comment>